<dbReference type="EMBL" id="BMPG01000003">
    <property type="protein sequence ID" value="GGL65279.1"/>
    <property type="molecule type" value="Genomic_DNA"/>
</dbReference>
<dbReference type="RefSeq" id="WP_188979250.1">
    <property type="nucleotide sequence ID" value="NZ_BMPG01000003.1"/>
</dbReference>
<dbReference type="OrthoDB" id="295770at2157"/>
<dbReference type="AlphaFoldDB" id="A0A830FKN0"/>
<reference evidence="2" key="2">
    <citation type="submission" date="2020-09" db="EMBL/GenBank/DDBJ databases">
        <authorList>
            <person name="Sun Q."/>
            <person name="Ohkuma M."/>
        </authorList>
    </citation>
    <scope>NUCLEOTIDE SEQUENCE</scope>
    <source>
        <strain evidence="2">JCM 19596</strain>
    </source>
</reference>
<organism evidence="2 3">
    <name type="scientific">Halocalculus aciditolerans</name>
    <dbReference type="NCBI Taxonomy" id="1383812"/>
    <lineage>
        <taxon>Archaea</taxon>
        <taxon>Methanobacteriati</taxon>
        <taxon>Methanobacteriota</taxon>
        <taxon>Stenosarchaea group</taxon>
        <taxon>Halobacteria</taxon>
        <taxon>Halobacteriales</taxon>
        <taxon>Halobacteriaceae</taxon>
        <taxon>Halocalculus</taxon>
    </lineage>
</organism>
<feature type="domain" description="SnoaL-like" evidence="1">
    <location>
        <begin position="8"/>
        <end position="83"/>
    </location>
</feature>
<dbReference type="Pfam" id="PF12680">
    <property type="entry name" value="SnoaL_2"/>
    <property type="match status" value="1"/>
</dbReference>
<accession>A0A830FKN0</accession>
<gene>
    <name evidence="2" type="ORF">GCM10009039_23950</name>
</gene>
<proteinExistence type="predicted"/>
<dbReference type="InterPro" id="IPR037401">
    <property type="entry name" value="SnoaL-like"/>
</dbReference>
<dbReference type="SUPFAM" id="SSF54427">
    <property type="entry name" value="NTF2-like"/>
    <property type="match status" value="1"/>
</dbReference>
<keyword evidence="3" id="KW-1185">Reference proteome</keyword>
<evidence type="ECO:0000313" key="3">
    <source>
        <dbReference type="Proteomes" id="UP000607197"/>
    </source>
</evidence>
<protein>
    <recommendedName>
        <fullName evidence="1">SnoaL-like domain-containing protein</fullName>
    </recommendedName>
</protein>
<name>A0A830FKN0_9EURY</name>
<reference evidence="2" key="1">
    <citation type="journal article" date="2014" name="Int. J. Syst. Evol. Microbiol.">
        <title>Complete genome sequence of Corynebacterium casei LMG S-19264T (=DSM 44701T), isolated from a smear-ripened cheese.</title>
        <authorList>
            <consortium name="US DOE Joint Genome Institute (JGI-PGF)"/>
            <person name="Walter F."/>
            <person name="Albersmeier A."/>
            <person name="Kalinowski J."/>
            <person name="Ruckert C."/>
        </authorList>
    </citation>
    <scope>NUCLEOTIDE SEQUENCE</scope>
    <source>
        <strain evidence="2">JCM 19596</strain>
    </source>
</reference>
<dbReference type="InterPro" id="IPR032710">
    <property type="entry name" value="NTF2-like_dom_sf"/>
</dbReference>
<dbReference type="Gene3D" id="3.10.450.50">
    <property type="match status" value="1"/>
</dbReference>
<dbReference type="Proteomes" id="UP000607197">
    <property type="component" value="Unassembled WGS sequence"/>
</dbReference>
<comment type="caution">
    <text evidence="2">The sequence shown here is derived from an EMBL/GenBank/DDBJ whole genome shotgun (WGS) entry which is preliminary data.</text>
</comment>
<sequence>MTTQQTFDRHCDALADYDVDATLADYAEDSVVVTNMGVFRGLDEIRGLFESMLFEFDASDAALEIDEAHVEDDFAYLVWHAETNETVYEFCTDTFYVPNDTIRFQTFAGKLASTA</sequence>
<evidence type="ECO:0000259" key="1">
    <source>
        <dbReference type="Pfam" id="PF12680"/>
    </source>
</evidence>
<evidence type="ECO:0000313" key="2">
    <source>
        <dbReference type="EMBL" id="GGL65279.1"/>
    </source>
</evidence>